<organism evidence="10 11">
    <name type="scientific">Sphaerobacter thermophilus (strain ATCC 49802 / DSM 20745 / KCCM 41009 / NCIMB 13125 / S 6022)</name>
    <dbReference type="NCBI Taxonomy" id="479434"/>
    <lineage>
        <taxon>Bacteria</taxon>
        <taxon>Pseudomonadati</taxon>
        <taxon>Thermomicrobiota</taxon>
        <taxon>Thermomicrobia</taxon>
        <taxon>Sphaerobacterales</taxon>
        <taxon>Sphaerobacterineae</taxon>
        <taxon>Sphaerobacteraceae</taxon>
        <taxon>Sphaerobacter</taxon>
    </lineage>
</organism>
<keyword evidence="7 8" id="KW-0472">Membrane</keyword>
<dbReference type="InterPro" id="IPR029044">
    <property type="entry name" value="Nucleotide-diphossugar_trans"/>
</dbReference>
<dbReference type="Proteomes" id="UP000002027">
    <property type="component" value="Chromosome 1"/>
</dbReference>
<reference evidence="11" key="1">
    <citation type="submission" date="2009-11" db="EMBL/GenBank/DDBJ databases">
        <title>The complete chromosome 1 of Sphaerobacter thermophilus DSM 20745.</title>
        <authorList>
            <person name="Lucas S."/>
            <person name="Copeland A."/>
            <person name="Lapidus A."/>
            <person name="Glavina del Rio T."/>
            <person name="Dalin E."/>
            <person name="Tice H."/>
            <person name="Bruce D."/>
            <person name="Goodwin L."/>
            <person name="Pitluck S."/>
            <person name="Kyrpides N."/>
            <person name="Mavromatis K."/>
            <person name="Ivanova N."/>
            <person name="Mikhailova N."/>
            <person name="LaButti K.M."/>
            <person name="Clum A."/>
            <person name="Sun H.I."/>
            <person name="Brettin T."/>
            <person name="Detter J.C."/>
            <person name="Han C."/>
            <person name="Larimer F."/>
            <person name="Land M."/>
            <person name="Hauser L."/>
            <person name="Markowitz V."/>
            <person name="Cheng J.F."/>
            <person name="Hugenholtz P."/>
            <person name="Woyke T."/>
            <person name="Wu D."/>
            <person name="Steenblock K."/>
            <person name="Schneider S."/>
            <person name="Pukall R."/>
            <person name="Goeker M."/>
            <person name="Klenk H.P."/>
            <person name="Eisen J.A."/>
        </authorList>
    </citation>
    <scope>NUCLEOTIDE SEQUENCE [LARGE SCALE GENOMIC DNA]</scope>
    <source>
        <strain evidence="11">ATCC 49802 / DSM 20745 / S 6022</strain>
    </source>
</reference>
<dbReference type="GO" id="GO:0009103">
    <property type="term" value="P:lipopolysaccharide biosynthetic process"/>
    <property type="evidence" value="ECO:0007669"/>
    <property type="project" value="UniProtKB-KW"/>
</dbReference>
<evidence type="ECO:0000313" key="11">
    <source>
        <dbReference type="Proteomes" id="UP000002027"/>
    </source>
</evidence>
<evidence type="ECO:0000256" key="5">
    <source>
        <dbReference type="ARBA" id="ARBA00022985"/>
    </source>
</evidence>
<dbReference type="Pfam" id="PF00535">
    <property type="entry name" value="Glycos_transf_2"/>
    <property type="match status" value="1"/>
</dbReference>
<dbReference type="InterPro" id="IPR050256">
    <property type="entry name" value="Glycosyltransferase_2"/>
</dbReference>
<evidence type="ECO:0000259" key="9">
    <source>
        <dbReference type="Pfam" id="PF00535"/>
    </source>
</evidence>
<evidence type="ECO:0000256" key="6">
    <source>
        <dbReference type="ARBA" id="ARBA00022989"/>
    </source>
</evidence>
<evidence type="ECO:0000256" key="4">
    <source>
        <dbReference type="ARBA" id="ARBA00022692"/>
    </source>
</evidence>
<evidence type="ECO:0000256" key="2">
    <source>
        <dbReference type="ARBA" id="ARBA00022676"/>
    </source>
</evidence>
<dbReference type="SUPFAM" id="SSF53448">
    <property type="entry name" value="Nucleotide-diphospho-sugar transferases"/>
    <property type="match status" value="1"/>
</dbReference>
<dbReference type="Gene3D" id="3.90.550.10">
    <property type="entry name" value="Spore Coat Polysaccharide Biosynthesis Protein SpsA, Chain A"/>
    <property type="match status" value="1"/>
</dbReference>
<sequence>MQIPASRTEEIRRPRVAVEADSPALVIDDDPPINSVSVVVPLLDEAESLRPLYQEIVDALDPLGLPYEIIFVDDGSTDGSSRVLRALHAADERVQVIQFRRNFGKSAALAAGFAAARGDAVVTLDADLQDVPAEIPHLLATLEEGADLVSGWKYPRHDPPSKRLPSAVFNRVVRAMTGVRLHDFNCGLKAYRAEVLDEIHLYGELHRYIPVLAHFRGFRVREVQVRHRPRQFGRSKFGAARFFRGFFDLLTVLFLTQYRRRPLHFFGWFGLITLLVGFCINAYLATLWFLGNPIGHRPLLTLGVLLMIIGAQFVVFGLLAEMIAHTSAQREFSIRRHLRHDTPLDPARRDIPRD</sequence>
<dbReference type="EMBL" id="CP001823">
    <property type="protein sequence ID" value="ACZ38296.1"/>
    <property type="molecule type" value="Genomic_DNA"/>
</dbReference>
<dbReference type="GO" id="GO:0005886">
    <property type="term" value="C:plasma membrane"/>
    <property type="evidence" value="ECO:0007669"/>
    <property type="project" value="TreeGrafter"/>
</dbReference>
<protein>
    <submittedName>
        <fullName evidence="10">Glycosyl transferase family 2</fullName>
    </submittedName>
</protein>
<gene>
    <name evidence="10" type="ordered locus">Sthe_0859</name>
</gene>
<feature type="transmembrane region" description="Helical" evidence="8">
    <location>
        <begin position="268"/>
        <end position="290"/>
    </location>
</feature>
<dbReference type="PANTHER" id="PTHR48090:SF3">
    <property type="entry name" value="UNDECAPRENYL-PHOSPHATE 4-DEOXY-4-FORMAMIDO-L-ARABINOSE TRANSFERASE"/>
    <property type="match status" value="1"/>
</dbReference>
<dbReference type="RefSeq" id="WP_012871343.1">
    <property type="nucleotide sequence ID" value="NC_013523.1"/>
</dbReference>
<dbReference type="KEGG" id="sti:Sthe_0859"/>
<keyword evidence="11" id="KW-1185">Reference proteome</keyword>
<evidence type="ECO:0000256" key="1">
    <source>
        <dbReference type="ARBA" id="ARBA00022475"/>
    </source>
</evidence>
<proteinExistence type="predicted"/>
<reference evidence="10 11" key="2">
    <citation type="journal article" date="2010" name="Stand. Genomic Sci.">
        <title>Complete genome sequence of Desulfohalobium retbaense type strain (HR(100)).</title>
        <authorList>
            <person name="Spring S."/>
            <person name="Nolan M."/>
            <person name="Lapidus A."/>
            <person name="Glavina Del Rio T."/>
            <person name="Copeland A."/>
            <person name="Tice H."/>
            <person name="Cheng J.F."/>
            <person name="Lucas S."/>
            <person name="Land M."/>
            <person name="Chen F."/>
            <person name="Bruce D."/>
            <person name="Goodwin L."/>
            <person name="Pitluck S."/>
            <person name="Ivanova N."/>
            <person name="Mavromatis K."/>
            <person name="Mikhailova N."/>
            <person name="Pati A."/>
            <person name="Chen A."/>
            <person name="Palaniappan K."/>
            <person name="Hauser L."/>
            <person name="Chang Y.J."/>
            <person name="Jeffries C.D."/>
            <person name="Munk C."/>
            <person name="Kiss H."/>
            <person name="Chain P."/>
            <person name="Han C."/>
            <person name="Brettin T."/>
            <person name="Detter J.C."/>
            <person name="Schuler E."/>
            <person name="Goker M."/>
            <person name="Rohde M."/>
            <person name="Bristow J."/>
            <person name="Eisen J.A."/>
            <person name="Markowitz V."/>
            <person name="Hugenholtz P."/>
            <person name="Kyrpides N.C."/>
            <person name="Klenk H.P."/>
        </authorList>
    </citation>
    <scope>NUCLEOTIDE SEQUENCE [LARGE SCALE GENOMIC DNA]</scope>
    <source>
        <strain evidence="11">ATCC 49802 / DSM 20745 / S 6022</strain>
    </source>
</reference>
<dbReference type="FunCoup" id="D1C229">
    <property type="interactions" value="436"/>
</dbReference>
<keyword evidence="4 8" id="KW-0812">Transmembrane</keyword>
<dbReference type="InParanoid" id="D1C229"/>
<name>D1C229_SPHTD</name>
<evidence type="ECO:0000256" key="8">
    <source>
        <dbReference type="SAM" id="Phobius"/>
    </source>
</evidence>
<dbReference type="CAZy" id="GT2">
    <property type="family name" value="Glycosyltransferase Family 2"/>
</dbReference>
<keyword evidence="6 8" id="KW-1133">Transmembrane helix</keyword>
<accession>D1C229</accession>
<evidence type="ECO:0000313" key="10">
    <source>
        <dbReference type="EMBL" id="ACZ38296.1"/>
    </source>
</evidence>
<dbReference type="HOGENOM" id="CLU_033536_0_0_0"/>
<feature type="domain" description="Glycosyltransferase 2-like" evidence="9">
    <location>
        <begin position="37"/>
        <end position="199"/>
    </location>
</feature>
<dbReference type="InterPro" id="IPR001173">
    <property type="entry name" value="Glyco_trans_2-like"/>
</dbReference>
<evidence type="ECO:0000256" key="7">
    <source>
        <dbReference type="ARBA" id="ARBA00023136"/>
    </source>
</evidence>
<keyword evidence="1" id="KW-1003">Cell membrane</keyword>
<dbReference type="AlphaFoldDB" id="D1C229"/>
<dbReference type="GO" id="GO:0099621">
    <property type="term" value="F:undecaprenyl-phosphate 4-deoxy-4-formamido-L-arabinose transferase activity"/>
    <property type="evidence" value="ECO:0007669"/>
    <property type="project" value="TreeGrafter"/>
</dbReference>
<evidence type="ECO:0000256" key="3">
    <source>
        <dbReference type="ARBA" id="ARBA00022679"/>
    </source>
</evidence>
<dbReference type="eggNOG" id="COG0463">
    <property type="taxonomic scope" value="Bacteria"/>
</dbReference>
<keyword evidence="3 10" id="KW-0808">Transferase</keyword>
<dbReference type="PANTHER" id="PTHR48090">
    <property type="entry name" value="UNDECAPRENYL-PHOSPHATE 4-DEOXY-4-FORMAMIDO-L-ARABINOSE TRANSFERASE-RELATED"/>
    <property type="match status" value="1"/>
</dbReference>
<keyword evidence="2" id="KW-0328">Glycosyltransferase</keyword>
<dbReference type="OrthoDB" id="9807778at2"/>
<feature type="transmembrane region" description="Helical" evidence="8">
    <location>
        <begin position="302"/>
        <end position="320"/>
    </location>
</feature>
<keyword evidence="5" id="KW-0448">Lipopolysaccharide biosynthesis</keyword>
<dbReference type="CDD" id="cd04187">
    <property type="entry name" value="DPM1_like_bac"/>
    <property type="match status" value="1"/>
</dbReference>
<dbReference type="STRING" id="479434.Sthe_0859"/>